<dbReference type="OMA" id="MQVRDRN"/>
<keyword evidence="7 10" id="KW-0472">Membrane</keyword>
<reference evidence="13" key="1">
    <citation type="submission" date="2022-01" db="UniProtKB">
        <authorList>
            <consortium name="EnsemblMetazoa"/>
        </authorList>
    </citation>
    <scope>IDENTIFICATION</scope>
</reference>
<organism evidence="13 14">
    <name type="scientific">Cimex lectularius</name>
    <name type="common">Bed bug</name>
    <name type="synonym">Acanthia lectularia</name>
    <dbReference type="NCBI Taxonomy" id="79782"/>
    <lineage>
        <taxon>Eukaryota</taxon>
        <taxon>Metazoa</taxon>
        <taxon>Ecdysozoa</taxon>
        <taxon>Arthropoda</taxon>
        <taxon>Hexapoda</taxon>
        <taxon>Insecta</taxon>
        <taxon>Pterygota</taxon>
        <taxon>Neoptera</taxon>
        <taxon>Paraneoptera</taxon>
        <taxon>Hemiptera</taxon>
        <taxon>Heteroptera</taxon>
        <taxon>Panheteroptera</taxon>
        <taxon>Cimicomorpha</taxon>
        <taxon>Cimicidae</taxon>
        <taxon>Cimex</taxon>
    </lineage>
</organism>
<keyword evidence="6 10" id="KW-1133">Transmembrane helix</keyword>
<evidence type="ECO:0000256" key="8">
    <source>
        <dbReference type="ARBA" id="ARBA00037847"/>
    </source>
</evidence>
<keyword evidence="5 11" id="KW-0732">Signal</keyword>
<dbReference type="GO" id="GO:0012505">
    <property type="term" value="C:endomembrane system"/>
    <property type="evidence" value="ECO:0007669"/>
    <property type="project" value="UniProtKB-SubCell"/>
</dbReference>
<dbReference type="EnsemblMetazoa" id="XM_014406363.1">
    <property type="protein sequence ID" value="XP_014261849.1"/>
    <property type="gene ID" value="LOC106673957"/>
</dbReference>
<name>A0A8I6SCH2_CIMLE</name>
<evidence type="ECO:0000256" key="10">
    <source>
        <dbReference type="SAM" id="Phobius"/>
    </source>
</evidence>
<evidence type="ECO:0000256" key="7">
    <source>
        <dbReference type="ARBA" id="ARBA00023136"/>
    </source>
</evidence>
<dbReference type="InterPro" id="IPR036598">
    <property type="entry name" value="GOLD_dom_sf"/>
</dbReference>
<dbReference type="SMART" id="SM01190">
    <property type="entry name" value="EMP24_GP25L"/>
    <property type="match status" value="1"/>
</dbReference>
<evidence type="ECO:0000313" key="13">
    <source>
        <dbReference type="EnsemblMetazoa" id="XP_014261849.1"/>
    </source>
</evidence>
<dbReference type="OrthoDB" id="1929172at2759"/>
<dbReference type="Proteomes" id="UP000494040">
    <property type="component" value="Unassembled WGS sequence"/>
</dbReference>
<evidence type="ECO:0000256" key="6">
    <source>
        <dbReference type="ARBA" id="ARBA00022989"/>
    </source>
</evidence>
<dbReference type="GO" id="GO:0016020">
    <property type="term" value="C:membrane"/>
    <property type="evidence" value="ECO:0007669"/>
    <property type="project" value="UniProtKB-SubCell"/>
</dbReference>
<feature type="transmembrane region" description="Helical" evidence="10">
    <location>
        <begin position="168"/>
        <end position="190"/>
    </location>
</feature>
<gene>
    <name evidence="13" type="primary">106673957</name>
</gene>
<protein>
    <recommendedName>
        <fullName evidence="12">GOLD domain-containing protein</fullName>
    </recommendedName>
</protein>
<keyword evidence="14" id="KW-1185">Reference proteome</keyword>
<evidence type="ECO:0000256" key="9">
    <source>
        <dbReference type="RuleBase" id="RU003827"/>
    </source>
</evidence>
<evidence type="ECO:0000259" key="12">
    <source>
        <dbReference type="PROSITE" id="PS50866"/>
    </source>
</evidence>
<dbReference type="KEGG" id="clec:106673957"/>
<evidence type="ECO:0000256" key="11">
    <source>
        <dbReference type="SAM" id="SignalP"/>
    </source>
</evidence>
<keyword evidence="3" id="KW-0217">Developmental protein</keyword>
<feature type="chain" id="PRO_5035179339" description="GOLD domain-containing protein" evidence="11">
    <location>
        <begin position="21"/>
        <end position="200"/>
    </location>
</feature>
<accession>A0A8I6SCH2</accession>
<evidence type="ECO:0000313" key="14">
    <source>
        <dbReference type="Proteomes" id="UP000494040"/>
    </source>
</evidence>
<keyword evidence="4 9" id="KW-0812">Transmembrane</keyword>
<comment type="similarity">
    <text evidence="2 9">Belongs to the EMP24/GP25L family.</text>
</comment>
<evidence type="ECO:0000256" key="2">
    <source>
        <dbReference type="ARBA" id="ARBA00007104"/>
    </source>
</evidence>
<dbReference type="Pfam" id="PF01105">
    <property type="entry name" value="EMP24_GP25L"/>
    <property type="match status" value="1"/>
</dbReference>
<evidence type="ECO:0000256" key="1">
    <source>
        <dbReference type="ARBA" id="ARBA00004479"/>
    </source>
</evidence>
<dbReference type="AlphaFoldDB" id="A0A8I6SCH2"/>
<dbReference type="PANTHER" id="PTHR22811">
    <property type="entry name" value="TRANSMEMBRANE EMP24 DOMAIN-CONTAINING PROTEIN"/>
    <property type="match status" value="1"/>
</dbReference>
<evidence type="ECO:0000256" key="5">
    <source>
        <dbReference type="ARBA" id="ARBA00022729"/>
    </source>
</evidence>
<evidence type="ECO:0000256" key="3">
    <source>
        <dbReference type="ARBA" id="ARBA00022473"/>
    </source>
</evidence>
<dbReference type="InterPro" id="IPR009038">
    <property type="entry name" value="GOLD_dom"/>
</dbReference>
<proteinExistence type="inferred from homology"/>
<dbReference type="SUPFAM" id="SSF101576">
    <property type="entry name" value="Supernatant protein factor (SPF), C-terminal domain"/>
    <property type="match status" value="1"/>
</dbReference>
<feature type="domain" description="GOLD" evidence="12">
    <location>
        <begin position="30"/>
        <end position="112"/>
    </location>
</feature>
<evidence type="ECO:0000256" key="4">
    <source>
        <dbReference type="ARBA" id="ARBA00022692"/>
    </source>
</evidence>
<dbReference type="InterPro" id="IPR015720">
    <property type="entry name" value="Emp24-like"/>
</dbReference>
<sequence length="200" mass="22506">MHFSIALLASLLSLLDFSESYFVTVDAHNEECFFEKVEQGTKMGLMFETSEGGFLDIDVKIIGPDGASIYQGERESSGKYTFSAHKSGVYTYCFSNEMSTISPKVVMFSMEVGEAPTNESTDDVHSNKIEVMIKELSHALSGVKHEQEYMALRDKIHHGINEATNSKVAVWSIFEAVILIAMTIGQVYYLKRFFEVRRVI</sequence>
<dbReference type="PROSITE" id="PS50866">
    <property type="entry name" value="GOLD"/>
    <property type="match status" value="1"/>
</dbReference>
<comment type="subcellular location">
    <subcellularLocation>
        <location evidence="8">Endomembrane system</location>
        <topology evidence="8">Single-pass membrane protein</topology>
    </subcellularLocation>
    <subcellularLocation>
        <location evidence="1 9">Membrane</location>
        <topology evidence="1 9">Single-pass type I membrane protein</topology>
    </subcellularLocation>
</comment>
<feature type="signal peptide" evidence="11">
    <location>
        <begin position="1"/>
        <end position="20"/>
    </location>
</feature>